<keyword evidence="1" id="KW-1133">Transmembrane helix</keyword>
<dbReference type="InterPro" id="IPR007110">
    <property type="entry name" value="Ig-like_dom"/>
</dbReference>
<reference evidence="4" key="2">
    <citation type="submission" date="2025-08" db="UniProtKB">
        <authorList>
            <consortium name="RefSeq"/>
        </authorList>
    </citation>
    <scope>IDENTIFICATION</scope>
</reference>
<sequence>MTTEVGSAETSSSYSEAVVGVCRTFCSALLLSLQPLLLWIPILWAHLIICLVQWNVLLRAYSITGVCKKLVGFLGDFYSLPRSPFSYSTLFYPPNPKAPKHIKLKLPAKSPPSAPDSLSSWYLSSAPPSQISGPTVSVSLVSKTKKFSSNGSSAFNSTKCEAQKNWFCIDNMVANVYNWPITANSTDPRWKWFKNCSGALDGTHIKIRVSTVDKPRYRTQKGSSRCH</sequence>
<evidence type="ECO:0000259" key="2">
    <source>
        <dbReference type="PROSITE" id="PS50835"/>
    </source>
</evidence>
<dbReference type="RefSeq" id="XP_040959148.1">
    <property type="nucleotide sequence ID" value="XM_041103214.1"/>
</dbReference>
<dbReference type="PROSITE" id="PS50835">
    <property type="entry name" value="IG_LIKE"/>
    <property type="match status" value="1"/>
</dbReference>
<feature type="domain" description="Ig-like" evidence="2">
    <location>
        <begin position="134"/>
        <end position="227"/>
    </location>
</feature>
<keyword evidence="1" id="KW-0472">Membrane</keyword>
<evidence type="ECO:0000256" key="1">
    <source>
        <dbReference type="SAM" id="Phobius"/>
    </source>
</evidence>
<protein>
    <recommendedName>
        <fullName evidence="2">Ig-like domain-containing protein</fullName>
    </recommendedName>
</protein>
<accession>A0ABM3AWB7</accession>
<organism evidence="3 4">
    <name type="scientific">Gossypium hirsutum</name>
    <name type="common">Upland cotton</name>
    <name type="synonym">Gossypium mexicanum</name>
    <dbReference type="NCBI Taxonomy" id="3635"/>
    <lineage>
        <taxon>Eukaryota</taxon>
        <taxon>Viridiplantae</taxon>
        <taxon>Streptophyta</taxon>
        <taxon>Embryophyta</taxon>
        <taxon>Tracheophyta</taxon>
        <taxon>Spermatophyta</taxon>
        <taxon>Magnoliopsida</taxon>
        <taxon>eudicotyledons</taxon>
        <taxon>Gunneridae</taxon>
        <taxon>Pentapetalae</taxon>
        <taxon>rosids</taxon>
        <taxon>malvids</taxon>
        <taxon>Malvales</taxon>
        <taxon>Malvaceae</taxon>
        <taxon>Malvoideae</taxon>
        <taxon>Gossypium</taxon>
    </lineage>
</organism>
<keyword evidence="1" id="KW-0812">Transmembrane</keyword>
<feature type="transmembrane region" description="Helical" evidence="1">
    <location>
        <begin position="36"/>
        <end position="58"/>
    </location>
</feature>
<dbReference type="Proteomes" id="UP000818029">
    <property type="component" value="Chromosome D10"/>
</dbReference>
<evidence type="ECO:0000313" key="3">
    <source>
        <dbReference type="Proteomes" id="UP000818029"/>
    </source>
</evidence>
<keyword evidence="3" id="KW-1185">Reference proteome</keyword>
<proteinExistence type="predicted"/>
<dbReference type="GeneID" id="107915683"/>
<gene>
    <name evidence="4" type="primary">LOC107915683</name>
</gene>
<evidence type="ECO:0000313" key="4">
    <source>
        <dbReference type="RefSeq" id="XP_040959148.1"/>
    </source>
</evidence>
<name>A0ABM3AWB7_GOSHI</name>
<reference evidence="3" key="1">
    <citation type="journal article" date="2020" name="Nat. Genet.">
        <title>Genomic diversifications of five Gossypium allopolyploid species and their impact on cotton improvement.</title>
        <authorList>
            <person name="Chen Z.J."/>
            <person name="Sreedasyam A."/>
            <person name="Ando A."/>
            <person name="Song Q."/>
            <person name="De Santiago L.M."/>
            <person name="Hulse-Kemp A.M."/>
            <person name="Ding M."/>
            <person name="Ye W."/>
            <person name="Kirkbride R.C."/>
            <person name="Jenkins J."/>
            <person name="Plott C."/>
            <person name="Lovell J."/>
            <person name="Lin Y.M."/>
            <person name="Vaughn R."/>
            <person name="Liu B."/>
            <person name="Simpson S."/>
            <person name="Scheffler B.E."/>
            <person name="Wen L."/>
            <person name="Saski C.A."/>
            <person name="Grover C.E."/>
            <person name="Hu G."/>
            <person name="Conover J.L."/>
            <person name="Carlson J.W."/>
            <person name="Shu S."/>
            <person name="Boston L.B."/>
            <person name="Williams M."/>
            <person name="Peterson D.G."/>
            <person name="McGee K."/>
            <person name="Jones D.C."/>
            <person name="Wendel J.F."/>
            <person name="Stelly D.M."/>
            <person name="Grimwood J."/>
            <person name="Schmutz J."/>
        </authorList>
    </citation>
    <scope>NUCLEOTIDE SEQUENCE [LARGE SCALE GENOMIC DNA]</scope>
    <source>
        <strain evidence="3">cv. TM-1</strain>
    </source>
</reference>